<reference evidence="2" key="1">
    <citation type="journal article" date="2022" name="Mol. Ecol. Resour.">
        <title>The genomes of chicory, endive, great burdock and yacon provide insights into Asteraceae palaeo-polyploidization history and plant inulin production.</title>
        <authorList>
            <person name="Fan W."/>
            <person name="Wang S."/>
            <person name="Wang H."/>
            <person name="Wang A."/>
            <person name="Jiang F."/>
            <person name="Liu H."/>
            <person name="Zhao H."/>
            <person name="Xu D."/>
            <person name="Zhang Y."/>
        </authorList>
    </citation>
    <scope>NUCLEOTIDE SEQUENCE [LARGE SCALE GENOMIC DNA]</scope>
    <source>
        <strain evidence="2">cv. Niubang</strain>
    </source>
</reference>
<reference evidence="1 2" key="2">
    <citation type="journal article" date="2022" name="Mol. Ecol. Resour.">
        <title>The genomes of chicory, endive, great burdock and yacon provide insights into Asteraceae paleo-polyploidization history and plant inulin production.</title>
        <authorList>
            <person name="Fan W."/>
            <person name="Wang S."/>
            <person name="Wang H."/>
            <person name="Wang A."/>
            <person name="Jiang F."/>
            <person name="Liu H."/>
            <person name="Zhao H."/>
            <person name="Xu D."/>
            <person name="Zhang Y."/>
        </authorList>
    </citation>
    <scope>NUCLEOTIDE SEQUENCE [LARGE SCALE GENOMIC DNA]</scope>
    <source>
        <strain evidence="2">cv. Niubang</strain>
    </source>
</reference>
<proteinExistence type="predicted"/>
<organism evidence="1 2">
    <name type="scientific">Arctium lappa</name>
    <name type="common">Greater burdock</name>
    <name type="synonym">Lappa major</name>
    <dbReference type="NCBI Taxonomy" id="4217"/>
    <lineage>
        <taxon>Eukaryota</taxon>
        <taxon>Viridiplantae</taxon>
        <taxon>Streptophyta</taxon>
        <taxon>Embryophyta</taxon>
        <taxon>Tracheophyta</taxon>
        <taxon>Spermatophyta</taxon>
        <taxon>Magnoliopsida</taxon>
        <taxon>eudicotyledons</taxon>
        <taxon>Gunneridae</taxon>
        <taxon>Pentapetalae</taxon>
        <taxon>asterids</taxon>
        <taxon>campanulids</taxon>
        <taxon>Asterales</taxon>
        <taxon>Asteraceae</taxon>
        <taxon>Carduoideae</taxon>
        <taxon>Cardueae</taxon>
        <taxon>Arctiinae</taxon>
        <taxon>Arctium</taxon>
    </lineage>
</organism>
<sequence length="3234" mass="364158">MNIVKGVAGLIRRTSGYSGEYGVGSASHRFPVPVPKYKFSDIGDEAILSTLWERYESSSDKAERQKAFCIFLKQFIVIYKNWEPFDSDCSSEVALFGENSQHPDEVIIGCSAAHPAEIIVILIEEVTHITTMVTEYVSGTSSSLAIISEGFPVLNALTIMTRSMHNCKVLGYYGGIQKLTALMKGAVVQLKTIVGALSADETLSSSNVEKAGLLQKILVHVVSIVCSFINLRLDVYGRAQIDIDNLEACVERIATTPEPFIDSRDPLSEKRVQWHQKAVISVMEAGGLNWLVELLRVIRRLSLKEQWTNSSLQYLTLRTLQLALTDNPRGQNHFRSIGGLEVLLDGLGVPSFNSLRPRSSSSNHGSGDINPLMWILQLHVLSLEVLREAVFGNLNNLQFLCENGRVHKFANSFCLPAFVFQEFMQQRSSSVVEDDAKVPSSVDGDRKRSIQNTGIIETSLSVNTPSCQYWSNYTVKLSKTLYSFILTLEDLRSHQVQSSGRSTFPFSSAYGELSIKFIMRVLLTVFPSIKAFSNQNELPSHLRIFLYSLQHYVLFIFRKILVLSPSLLDVFRSEGVWDFIFSEHFYFGSGSTVIPEAYFNYSDVRPWSSEPYTRSKSGNKHASSNVTDILQTNVISVVEFAATLDATSHNIPECSVLLDTLELFACNPEVGTGLAKCLLHILQLAPEKTVSSFKTLDAVPRVLKVSCIQAQESKKSNLPGMVHSWRDSMESCMQLFAEYFSVTEEAQCLVLNSSTCIDCLFDLFWEECLRSSMLSYIFALMKIIPSSEEDQKAKLYLCSKYLETFTHVKEREKSFAKLSIDLLVGMRDMLLKDRMYFQTLFCDGECFLHVVSLLHGNAEDEEGEKLVLNVLQTLTSLLMGNDASKAAFRALVGKGYQTLQSLLLDFCHRRPNAGLLTALLDMLVDGKFDLKRSPVMRNEDVILLYLSVLQKSSDSMRNEGLNVFLQLLRDSISNRASCVRVGMLSFLLDWFPYEENDSVVLKIGQLIQVTGGHSVSGKEIRKIFALLRSEKVGTRQQYCSLLLTNISSMLNEKGPTAFFNFDRDDSGILISTPVQWPLYKGFSFSCWLRVESFHTSGMMGLFSFLSESKKGCLAVLAKDRLIFESIYQKRQCVSFPLNLVSKKWHFLCITHSIGRAFSGGSQLRCYLDGVLVSSEKCSYAKVTEPLTSCMIGAPINLLSFEEGGASYSSKESSPFFGQMGPVYLFSDAITSEQVQGIYFLGPNYMYSFLDNEFAVSADNPLPSGVFDARDGLASKIVFGLNAQASNRRTLFNVSPLLDHALDKSSFEATVKNGTQLCSRRLLQQIIYCAGGVSVFFPLFTRIDLYENDSQQLGYNLLTPITKERLTAEIIELIASVLDENLPNQQQMLNLSGFSVLGFLLQSVPSQQLNMDTLSALKHMLNVISNCGLAEVLVKDAISHVFLNPFIWVYAVYKVQRELYMFLIQQFDNDPRLLKSLCRFPRVLDIIHQFYWDNMPYSTVGSKAHLQPIINKDFGERPNKEEIQKIRLLLLSIGEMSLREHIAVSDIESLVSFFETSQDMACIEDILHMIIRALSQKSLLASFLDQVNLVGGCHLFVNLLQRDYEPIRLLGLQLLGRLLVCIPSEKKGSKFFTLAMGRSKSLLEGPKRVELRLQPIFSAMSDRLFRFPQTDVLCATFFDVLLGGASPKQVIQRHNQPERQRSKGNNSQFFLPQILVLIFKFLSGCDDVNARIKIIGDLLELLDSNISNIEALMENGWNAWLVASVKLDVLRNYKMKSRLHGDSELLEQNYVRTLFSVVLCHYVQLVKGGWQHLEETVNFLLMQSEQDGKPYRYLLRDIYEDLMKQLVDVSSRENILSLQPCRDNTLYLVKLIDEMLISELDNKLPFPACGNDFSPECIELENDKELVSALYEALQGENHDHFSRDPKVLKQSVLKEVEKIDESSWSLYDKLWVVISEMHGKGPSRLLPKSSSSIGPSFGQRARGLVESLNIPAAEMAAVVVSGGITNALGGKPNKIIDKAMLLRPEKCSRIAFRLMIVYLCKSSLERASRCVQQFIPILPCLLTDDDEQSKSRLQLFIWALLAVRSQFGMLDDGARFHVIAHLIREAVDCGKLMLATSLVGRDDTSDIGSISKETGTIQNLIQKDRVLAAVSDEVKYLRNANLERTKQLDEFRVRMDENVSSDLNQWRTFEDETRSSLNAILASDDSRRASFQLAYDEEQQVTAENWIHMLRTLIDERGPWSANPFPNNIVTHWKLDKTEDTWRRRQKLRQNYHFNEKLCHPPSTLSSNGTIPSATETKSGFAAHIPQQMKQFLLKGIRRITDESFLESVELDADNSEQKASTSEDLSERQYSEGSKDEIDQKDLQERKDHSSTSIDSEDREVLMSVPCVLVTPKRKLAGRLAVMKKFLHFFGEFLVEGTGGSSVFRNIHASGGFDSNKSDNLGMLKQKFIKWPVNLDLTSEGEASDNINAVLGNLLQKQSENIKRHRRWEICKIKAVHWTRYLLRYTAIEVYFNDSAAPIFFNFASNKEAKEVGHLIVATRNESVFPKGYRDKAGVISFVDRRVSLELAETARESWRRRDITNFEYLMILNTLAGRSYNDLTQYPVFPWVLADYSSENLDFNKSSTFRDLSKPVGALDQKRFEVFEDRYHNFSDPDIPSFYYGSHYSSMGIVLFYLLRLEPFTGLHRTLQGGKFDHADRLFQSVESTYRNCLSNTSDVKELVPEFFYMPEFLVNSNSYHFGVKQDGEPLNDVGLPPWAKGSPEEFISINREALESEYVSSNLHLWIDLVFGYKQRGKPAVEAANIFYYLTYEGAVDLETMEDELQRSAIEDQIANFGQTPIQIFRKKHPRRGPPIPIAHPLQFAPSSITLTSIVSSTSMLPSAVLYVGISDSNVVLVNQGLTMSVKLWLTTQLQSGGNFTFSSSQDPYFAIGADVLSPRRIGSPMAENIELGAQCFTTMQTPSGNFLVSCGNWENSFQLIALNDGRLVQSVRQHKDVVSCVSVTSDGSILATGSYDTTVMVWEVLRVRAPEKRVRHVLPEFHRKDCVIADTPFHILCGHDDVITCLYASVELDVVISGSKDGTCVFHTLRKGRYLRSLQHPSRCPLSKLVASRHGRIVLYSDDDLSLHLYSINGKHLTSAESNGRLNCLELSSCGEFLVCAGDQGHIVVRSMKSLEIVGRYSGAGKIITSLTVTQEECILAGTKDGSLLVYSIENPQLRRATISRSLKSKASGT</sequence>
<dbReference type="Proteomes" id="UP001055879">
    <property type="component" value="Linkage Group LG15"/>
</dbReference>
<evidence type="ECO:0000313" key="2">
    <source>
        <dbReference type="Proteomes" id="UP001055879"/>
    </source>
</evidence>
<comment type="caution">
    <text evidence="1">The sequence shown here is derived from an EMBL/GenBank/DDBJ whole genome shotgun (WGS) entry which is preliminary data.</text>
</comment>
<keyword evidence="2" id="KW-1185">Reference proteome</keyword>
<accession>A0ACB8XR23</accession>
<protein>
    <submittedName>
        <fullName evidence="1">Uncharacterized protein</fullName>
    </submittedName>
</protein>
<gene>
    <name evidence="1" type="ORF">L6452_38666</name>
</gene>
<dbReference type="EMBL" id="CM042061">
    <property type="protein sequence ID" value="KAI3672575.1"/>
    <property type="molecule type" value="Genomic_DNA"/>
</dbReference>
<evidence type="ECO:0000313" key="1">
    <source>
        <dbReference type="EMBL" id="KAI3672575.1"/>
    </source>
</evidence>
<name>A0ACB8XR23_ARCLA</name>